<accession>F0JA85</accession>
<organism evidence="2">
    <name type="scientific">Amblyomma variegatum</name>
    <name type="common">Tropical bont tick</name>
    <dbReference type="NCBI Taxonomy" id="34610"/>
    <lineage>
        <taxon>Eukaryota</taxon>
        <taxon>Metazoa</taxon>
        <taxon>Ecdysozoa</taxon>
        <taxon>Arthropoda</taxon>
        <taxon>Chelicerata</taxon>
        <taxon>Arachnida</taxon>
        <taxon>Acari</taxon>
        <taxon>Parasitiformes</taxon>
        <taxon>Ixodida</taxon>
        <taxon>Ixodoidea</taxon>
        <taxon>Ixodidae</taxon>
        <taxon>Amblyomminae</taxon>
        <taxon>Amblyomma</taxon>
    </lineage>
</organism>
<feature type="chain" id="PRO_5003255270" evidence="1">
    <location>
        <begin position="21"/>
        <end position="77"/>
    </location>
</feature>
<sequence length="77" mass="8863">MSRAWIVAAVFALMYECVHTLKDSPCCIRFSMNCNSAYSLSPMYCQCLLCFDASHIARFTQRPIIMTCRNASCWHGW</sequence>
<proteinExistence type="evidence at transcript level"/>
<evidence type="ECO:0000256" key="1">
    <source>
        <dbReference type="SAM" id="SignalP"/>
    </source>
</evidence>
<reference evidence="2" key="1">
    <citation type="journal article" date="2011" name="BMC Genomics">
        <title>A further insight into the sialome of the tropical bont tick, Amblyomma variegatum.</title>
        <authorList>
            <person name="Ribeiro J.M."/>
            <person name="Anderson J.M."/>
            <person name="Manoukis N.C."/>
            <person name="Meng Z."/>
            <person name="Francishetti I.M."/>
        </authorList>
    </citation>
    <scope>NUCLEOTIDE SEQUENCE</scope>
    <source>
        <strain evidence="2">Amb_var-808</strain>
        <tissue evidence="2">Salivary gland</tissue>
    </source>
</reference>
<name>F0JA85_AMBVA</name>
<protein>
    <submittedName>
        <fullName evidence="2">Hypothetical secreted protein 808</fullName>
    </submittedName>
</protein>
<feature type="signal peptide" evidence="1">
    <location>
        <begin position="1"/>
        <end position="20"/>
    </location>
</feature>
<dbReference type="AlphaFoldDB" id="F0JA85"/>
<evidence type="ECO:0000313" key="2">
    <source>
        <dbReference type="EMBL" id="DAA34733.1"/>
    </source>
</evidence>
<keyword evidence="1" id="KW-0732">Signal</keyword>
<dbReference type="EMBL" id="BK007786">
    <property type="protein sequence ID" value="DAA34733.1"/>
    <property type="molecule type" value="mRNA"/>
</dbReference>